<reference evidence="2 3" key="1">
    <citation type="submission" date="2015-07" db="EMBL/GenBank/DDBJ databases">
        <title>Whole genome sequencing of Bosea vaviloviae isolated from cave pool.</title>
        <authorList>
            <person name="Tan N.E.H."/>
            <person name="Lee Y.P."/>
            <person name="Gan H.M."/>
            <person name="Barton H."/>
            <person name="Savka M.A."/>
        </authorList>
    </citation>
    <scope>NUCLEOTIDE SEQUENCE [LARGE SCALE GENOMIC DNA]</scope>
    <source>
        <strain evidence="2 3">SD260</strain>
    </source>
</reference>
<dbReference type="Gene3D" id="3.60.21.10">
    <property type="match status" value="1"/>
</dbReference>
<dbReference type="GO" id="GO:0016791">
    <property type="term" value="F:phosphatase activity"/>
    <property type="evidence" value="ECO:0007669"/>
    <property type="project" value="TreeGrafter"/>
</dbReference>
<organism evidence="2 3">
    <name type="scientific">Bosea vaviloviae</name>
    <dbReference type="NCBI Taxonomy" id="1526658"/>
    <lineage>
        <taxon>Bacteria</taxon>
        <taxon>Pseudomonadati</taxon>
        <taxon>Pseudomonadota</taxon>
        <taxon>Alphaproteobacteria</taxon>
        <taxon>Hyphomicrobiales</taxon>
        <taxon>Boseaceae</taxon>
        <taxon>Bosea</taxon>
    </lineage>
</organism>
<keyword evidence="3" id="KW-1185">Reference proteome</keyword>
<dbReference type="PANTHER" id="PTHR42850">
    <property type="entry name" value="METALLOPHOSPHOESTERASE"/>
    <property type="match status" value="1"/>
</dbReference>
<gene>
    <name evidence="2" type="ORF">AE618_06755</name>
</gene>
<dbReference type="InterPro" id="IPR004843">
    <property type="entry name" value="Calcineurin-like_PHP"/>
</dbReference>
<dbReference type="GO" id="GO:0005737">
    <property type="term" value="C:cytoplasm"/>
    <property type="evidence" value="ECO:0007669"/>
    <property type="project" value="TreeGrafter"/>
</dbReference>
<dbReference type="InterPro" id="IPR029052">
    <property type="entry name" value="Metallo-depent_PP-like"/>
</dbReference>
<evidence type="ECO:0000313" key="2">
    <source>
        <dbReference type="EMBL" id="KPH81462.1"/>
    </source>
</evidence>
<dbReference type="GO" id="GO:0110154">
    <property type="term" value="P:RNA decapping"/>
    <property type="evidence" value="ECO:0007669"/>
    <property type="project" value="TreeGrafter"/>
</dbReference>
<dbReference type="GO" id="GO:0008803">
    <property type="term" value="F:bis(5'-nucleosyl)-tetraphosphatase (symmetrical) activity"/>
    <property type="evidence" value="ECO:0007669"/>
    <property type="project" value="TreeGrafter"/>
</dbReference>
<dbReference type="Proteomes" id="UP000037822">
    <property type="component" value="Unassembled WGS sequence"/>
</dbReference>
<protein>
    <submittedName>
        <fullName evidence="2">Metallophosphoesterase</fullName>
    </submittedName>
</protein>
<dbReference type="EMBL" id="LGSZ01000028">
    <property type="protein sequence ID" value="KPH81462.1"/>
    <property type="molecule type" value="Genomic_DNA"/>
</dbReference>
<evidence type="ECO:0000313" key="3">
    <source>
        <dbReference type="Proteomes" id="UP000037822"/>
    </source>
</evidence>
<dbReference type="AlphaFoldDB" id="A0A0N0MBW5"/>
<name>A0A0N0MBW5_9HYPH</name>
<dbReference type="InterPro" id="IPR050126">
    <property type="entry name" value="Ap4A_hydrolase"/>
</dbReference>
<dbReference type="PANTHER" id="PTHR42850:SF4">
    <property type="entry name" value="ZINC-DEPENDENT ENDOPOLYPHOSPHATASE"/>
    <property type="match status" value="1"/>
</dbReference>
<evidence type="ECO:0000259" key="1">
    <source>
        <dbReference type="Pfam" id="PF00149"/>
    </source>
</evidence>
<proteinExistence type="predicted"/>
<feature type="domain" description="Calcineurin-like phosphoesterase" evidence="1">
    <location>
        <begin position="24"/>
        <end position="216"/>
    </location>
</feature>
<dbReference type="SUPFAM" id="SSF56300">
    <property type="entry name" value="Metallo-dependent phosphatases"/>
    <property type="match status" value="1"/>
</dbReference>
<dbReference type="PATRIC" id="fig|1526658.3.peg.2016"/>
<accession>A0A0N0MBW5</accession>
<dbReference type="Pfam" id="PF00149">
    <property type="entry name" value="Metallophos"/>
    <property type="match status" value="1"/>
</dbReference>
<comment type="caution">
    <text evidence="2">The sequence shown here is derived from an EMBL/GenBank/DDBJ whole genome shotgun (WGS) entry which is preliminary data.</text>
</comment>
<sequence length="250" mass="28121">MVSFFRKSVPAPVVARQPRLPAGLRVYAIGDVHGRLDLLDEAFGKIDRTELERPSERNLTILLGDMIDRGPDSQGVVSHILTRSKRRWMLAMRGNHEQYLLDFLDDPDILEEWGPLGAFNTLLSYGLKPNRAPTPEQRRQLSQDLRAALPPGHLDFYQNLPISFSCHGYFFAHAGIRPGVALDQQSPEDLLWIRDEFLGHRGPFERVVVHGHTPVVVPELLPHRINLDTGAYATGRLTCALLEGDDVVLL</sequence>